<dbReference type="PROSITE" id="PS50926">
    <property type="entry name" value="TRAM"/>
    <property type="match status" value="1"/>
</dbReference>
<dbReference type="GO" id="GO:0008650">
    <property type="term" value="F:rRNA (uridine-2'-O-)-methyltransferase activity"/>
    <property type="evidence" value="ECO:0007669"/>
    <property type="project" value="UniProtKB-UniRule"/>
</dbReference>
<dbReference type="Gene3D" id="3.40.50.150">
    <property type="entry name" value="Vaccinia Virus protein VP39"/>
    <property type="match status" value="1"/>
</dbReference>
<evidence type="ECO:0000259" key="6">
    <source>
        <dbReference type="PROSITE" id="PS50926"/>
    </source>
</evidence>
<dbReference type="InterPro" id="IPR050082">
    <property type="entry name" value="RNA_methyltr_RlmE"/>
</dbReference>
<dbReference type="InterPro" id="IPR002792">
    <property type="entry name" value="TRAM_dom"/>
</dbReference>
<name>A0A7D5GID5_9EURY</name>
<dbReference type="GO" id="GO:0005737">
    <property type="term" value="C:cytoplasm"/>
    <property type="evidence" value="ECO:0007669"/>
    <property type="project" value="UniProtKB-SubCell"/>
</dbReference>
<sequence length="259" mass="28561">MSDEYYNKAKQQGYRARSAYKLQQLDDEADLLSRGDTVVDLGAAPGGWLQVAAERVGPDGRVVGVDFQRIDDLEHDTVETVRGDMTEDRTRYYLRKALGAEEDEHVVDVVVSDMAPNMSGEYSLDHARSIHLARQAFDTALELLKPGGDFVVKVFDGPDLADFRAAVGEEFQYVRAYTPEASRKQSSERYLIAKGRTDAPVAEGDEVELEITDTGDEGDGIARIDGFTVFVSDAAEGETVRARVGDVKPRFAFAERLDG</sequence>
<dbReference type="OrthoDB" id="26307at2157"/>
<dbReference type="AlphaFoldDB" id="A0A7D5GID5"/>
<keyword evidence="2 5" id="KW-0489">Methyltransferase</keyword>
<keyword evidence="4 5" id="KW-0949">S-adenosyl-L-methionine</keyword>
<dbReference type="Gene3D" id="2.40.50.140">
    <property type="entry name" value="Nucleic acid-binding proteins"/>
    <property type="match status" value="1"/>
</dbReference>
<evidence type="ECO:0000256" key="3">
    <source>
        <dbReference type="ARBA" id="ARBA00022679"/>
    </source>
</evidence>
<feature type="binding site" evidence="5">
    <location>
        <position position="113"/>
    </location>
    <ligand>
        <name>S-adenosyl-L-methionine</name>
        <dbReference type="ChEBI" id="CHEBI:59789"/>
    </ligand>
</feature>
<feature type="binding site" evidence="5">
    <location>
        <position position="84"/>
    </location>
    <ligand>
        <name>S-adenosyl-L-methionine</name>
        <dbReference type="ChEBI" id="CHEBI:59789"/>
    </ligand>
</feature>
<proteinExistence type="inferred from homology"/>
<comment type="catalytic activity">
    <reaction evidence="5">
        <text>uridine(2552) in 23S rRNA + S-adenosyl-L-methionine = 2'-O-methyluridine(2552) in 23S rRNA + S-adenosyl-L-homocysteine + H(+)</text>
        <dbReference type="Rhea" id="RHEA:42720"/>
        <dbReference type="Rhea" id="RHEA-COMP:10202"/>
        <dbReference type="Rhea" id="RHEA-COMP:10203"/>
        <dbReference type="ChEBI" id="CHEBI:15378"/>
        <dbReference type="ChEBI" id="CHEBI:57856"/>
        <dbReference type="ChEBI" id="CHEBI:59789"/>
        <dbReference type="ChEBI" id="CHEBI:65315"/>
        <dbReference type="ChEBI" id="CHEBI:74478"/>
        <dbReference type="EC" id="2.1.1.166"/>
    </reaction>
</comment>
<organism evidence="7 8">
    <name type="scientific">Halorarum halophilum</name>
    <dbReference type="NCBI Taxonomy" id="2743090"/>
    <lineage>
        <taxon>Archaea</taxon>
        <taxon>Methanobacteriati</taxon>
        <taxon>Methanobacteriota</taxon>
        <taxon>Stenosarchaea group</taxon>
        <taxon>Halobacteria</taxon>
        <taxon>Halobacteriales</taxon>
        <taxon>Haloferacaceae</taxon>
        <taxon>Halorarum</taxon>
    </lineage>
</organism>
<feature type="active site" description="Proton acceptor" evidence="5">
    <location>
        <position position="153"/>
    </location>
</feature>
<dbReference type="RefSeq" id="WP_179169726.1">
    <property type="nucleotide sequence ID" value="NZ_CP058529.1"/>
</dbReference>
<comment type="similarity">
    <text evidence="5">Belongs to the class I-like SAM-binding methyltransferase superfamily. RNA methyltransferase RlmE family.</text>
</comment>
<keyword evidence="3 5" id="KW-0808">Transferase</keyword>
<comment type="subcellular location">
    <subcellularLocation>
        <location evidence="5">Cytoplasm</location>
    </subcellularLocation>
</comment>
<dbReference type="InterPro" id="IPR015507">
    <property type="entry name" value="rRNA-MeTfrase_E"/>
</dbReference>
<dbReference type="InterPro" id="IPR029063">
    <property type="entry name" value="SAM-dependent_MTases_sf"/>
</dbReference>
<dbReference type="HAMAP" id="MF_01547">
    <property type="entry name" value="RNA_methyltr_E"/>
    <property type="match status" value="1"/>
</dbReference>
<evidence type="ECO:0000313" key="8">
    <source>
        <dbReference type="Proteomes" id="UP000509750"/>
    </source>
</evidence>
<dbReference type="PANTHER" id="PTHR10920:SF13">
    <property type="entry name" value="PRE-RRNA 2'-O-RIBOSE RNA METHYLTRANSFERASE FTSJ3"/>
    <property type="match status" value="1"/>
</dbReference>
<dbReference type="SUPFAM" id="SSF50249">
    <property type="entry name" value="Nucleic acid-binding proteins"/>
    <property type="match status" value="1"/>
</dbReference>
<dbReference type="Proteomes" id="UP000509750">
    <property type="component" value="Chromosome"/>
</dbReference>
<dbReference type="Pfam" id="PF01728">
    <property type="entry name" value="FtsJ"/>
    <property type="match status" value="1"/>
</dbReference>
<feature type="domain" description="TRAM" evidence="6">
    <location>
        <begin position="200"/>
        <end position="258"/>
    </location>
</feature>
<dbReference type="InterPro" id="IPR012340">
    <property type="entry name" value="NA-bd_OB-fold"/>
</dbReference>
<dbReference type="Pfam" id="PF01938">
    <property type="entry name" value="TRAM"/>
    <property type="match status" value="1"/>
</dbReference>
<keyword evidence="1 5" id="KW-0698">rRNA processing</keyword>
<dbReference type="EMBL" id="CP058529">
    <property type="protein sequence ID" value="QLG28151.1"/>
    <property type="molecule type" value="Genomic_DNA"/>
</dbReference>
<evidence type="ECO:0000313" key="7">
    <source>
        <dbReference type="EMBL" id="QLG28151.1"/>
    </source>
</evidence>
<evidence type="ECO:0000256" key="5">
    <source>
        <dbReference type="HAMAP-Rule" id="MF_01547"/>
    </source>
</evidence>
<dbReference type="EC" id="2.1.1.166" evidence="5"/>
<evidence type="ECO:0000256" key="2">
    <source>
        <dbReference type="ARBA" id="ARBA00022603"/>
    </source>
</evidence>
<dbReference type="InterPro" id="IPR002877">
    <property type="entry name" value="RNA_MeTrfase_FtsJ_dom"/>
</dbReference>
<comment type="function">
    <text evidence="5">Specifically methylates the uridine in position 2552 of 23S rRNA at the 2'-O position of the ribose in the fully assembled 50S ribosomal subunit.</text>
</comment>
<dbReference type="KEGG" id="halg:HUG10_11590"/>
<evidence type="ECO:0000256" key="1">
    <source>
        <dbReference type="ARBA" id="ARBA00022552"/>
    </source>
</evidence>
<reference evidence="7 8" key="1">
    <citation type="submission" date="2020-07" db="EMBL/GenBank/DDBJ databases">
        <title>Gai3-2, isolated from salt lake.</title>
        <authorList>
            <person name="Cui H."/>
            <person name="Shi X."/>
        </authorList>
    </citation>
    <scope>NUCLEOTIDE SEQUENCE [LARGE SCALE GENOMIC DNA]</scope>
    <source>
        <strain evidence="7 8">Gai3-2</strain>
    </source>
</reference>
<dbReference type="PANTHER" id="PTHR10920">
    <property type="entry name" value="RIBOSOMAL RNA METHYLTRANSFERASE"/>
    <property type="match status" value="1"/>
</dbReference>
<feature type="binding site" evidence="5">
    <location>
        <position position="66"/>
    </location>
    <ligand>
        <name>S-adenosyl-L-methionine</name>
        <dbReference type="ChEBI" id="CHEBI:59789"/>
    </ligand>
</feature>
<keyword evidence="5" id="KW-0963">Cytoplasm</keyword>
<dbReference type="GeneID" id="56029485"/>
<dbReference type="SUPFAM" id="SSF53335">
    <property type="entry name" value="S-adenosyl-L-methionine-dependent methyltransferases"/>
    <property type="match status" value="1"/>
</dbReference>
<feature type="binding site" evidence="5">
    <location>
        <position position="46"/>
    </location>
    <ligand>
        <name>S-adenosyl-L-methionine</name>
        <dbReference type="ChEBI" id="CHEBI:59789"/>
    </ligand>
</feature>
<gene>
    <name evidence="5" type="primary">rlmE</name>
    <name evidence="7" type="ORF">HUG10_11590</name>
</gene>
<protein>
    <recommendedName>
        <fullName evidence="5">Ribosomal RNA large subunit methyltransferase E</fullName>
        <ecNumber evidence="5">2.1.1.166</ecNumber>
    </recommendedName>
    <alternativeName>
        <fullName evidence="5">23S rRNA Um2552 methyltransferase</fullName>
    </alternativeName>
    <alternativeName>
        <fullName evidence="5">rRNA (uridine-2'-O-)-methyltransferase</fullName>
    </alternativeName>
</protein>
<feature type="binding site" evidence="5">
    <location>
        <position position="48"/>
    </location>
    <ligand>
        <name>S-adenosyl-L-methionine</name>
        <dbReference type="ChEBI" id="CHEBI:59789"/>
    </ligand>
</feature>
<keyword evidence="8" id="KW-1185">Reference proteome</keyword>
<evidence type="ECO:0000256" key="4">
    <source>
        <dbReference type="ARBA" id="ARBA00022691"/>
    </source>
</evidence>
<accession>A0A7D5GID5</accession>